<dbReference type="GO" id="GO:0005829">
    <property type="term" value="C:cytosol"/>
    <property type="evidence" value="ECO:0007669"/>
    <property type="project" value="TreeGrafter"/>
</dbReference>
<dbReference type="STRING" id="109280.ENSHCOP00000015325"/>
<proteinExistence type="predicted"/>
<dbReference type="Proteomes" id="UP000264820">
    <property type="component" value="Unplaced"/>
</dbReference>
<reference evidence="2" key="2">
    <citation type="submission" date="2025-09" db="UniProtKB">
        <authorList>
            <consortium name="Ensembl"/>
        </authorList>
    </citation>
    <scope>IDENTIFICATION</scope>
</reference>
<sequence>ANMSRTDEVHRITENVYKVRRTHTHISVRVALTRQLTTTRVFSPQSIMEQFNPCLRNFVAMGKSYEKALTSVTSAAKGYFHALVQMGEVASDSQGAKELGEVLFQMAEVHRRIQIQLEEMLKSFHNELLTELEKKVQMDRHSVLRDTLPVV</sequence>
<name>A0A3Q3DLS1_HIPCM</name>
<dbReference type="InterPro" id="IPR027267">
    <property type="entry name" value="AH/BAR_dom_sf"/>
</dbReference>
<dbReference type="Gene3D" id="1.20.1270.60">
    <property type="entry name" value="Arfaptin homology (AH) domain/BAR domain"/>
    <property type="match status" value="1"/>
</dbReference>
<dbReference type="GeneTree" id="ENSGT00940000153560"/>
<evidence type="ECO:0000259" key="1">
    <source>
        <dbReference type="PROSITE" id="PS51338"/>
    </source>
</evidence>
<keyword evidence="3" id="KW-1185">Reference proteome</keyword>
<dbReference type="GO" id="GO:0030838">
    <property type="term" value="P:positive regulation of actin filament polymerization"/>
    <property type="evidence" value="ECO:0007669"/>
    <property type="project" value="TreeGrafter"/>
</dbReference>
<dbReference type="GO" id="GO:0005654">
    <property type="term" value="C:nucleoplasm"/>
    <property type="evidence" value="ECO:0007669"/>
    <property type="project" value="TreeGrafter"/>
</dbReference>
<dbReference type="PANTHER" id="PTHR14206:SF3">
    <property type="entry name" value="BRAIN-SPECIFIC ANGIOGENESIS INHIBITOR 1-ASSOCIATED PROTEIN 2"/>
    <property type="match status" value="1"/>
</dbReference>
<evidence type="ECO:0000313" key="2">
    <source>
        <dbReference type="Ensembl" id="ENSHCOP00000015325.1"/>
    </source>
</evidence>
<dbReference type="AlphaFoldDB" id="A0A3Q3DLS1"/>
<dbReference type="PANTHER" id="PTHR14206">
    <property type="entry name" value="BRAIN-SPECIFIC ANGIOGENESIS INHIBITOR 1-ASSOCIATED PROTEIN 2"/>
    <property type="match status" value="1"/>
</dbReference>
<dbReference type="GO" id="GO:0051017">
    <property type="term" value="P:actin filament bundle assembly"/>
    <property type="evidence" value="ECO:0007669"/>
    <property type="project" value="TreeGrafter"/>
</dbReference>
<dbReference type="InterPro" id="IPR027681">
    <property type="entry name" value="IRSp53/IRTKS/Pinkbar"/>
</dbReference>
<reference evidence="2" key="1">
    <citation type="submission" date="2025-08" db="UniProtKB">
        <authorList>
            <consortium name="Ensembl"/>
        </authorList>
    </citation>
    <scope>IDENTIFICATION</scope>
</reference>
<protein>
    <recommendedName>
        <fullName evidence="1">IMD domain-containing protein</fullName>
    </recommendedName>
</protein>
<dbReference type="SUPFAM" id="SSF103657">
    <property type="entry name" value="BAR/IMD domain-like"/>
    <property type="match status" value="1"/>
</dbReference>
<dbReference type="PROSITE" id="PS51338">
    <property type="entry name" value="IMD"/>
    <property type="match status" value="1"/>
</dbReference>
<organism evidence="2 3">
    <name type="scientific">Hippocampus comes</name>
    <name type="common">Tiger tail seahorse</name>
    <dbReference type="NCBI Taxonomy" id="109280"/>
    <lineage>
        <taxon>Eukaryota</taxon>
        <taxon>Metazoa</taxon>
        <taxon>Chordata</taxon>
        <taxon>Craniata</taxon>
        <taxon>Vertebrata</taxon>
        <taxon>Euteleostomi</taxon>
        <taxon>Actinopterygii</taxon>
        <taxon>Neopterygii</taxon>
        <taxon>Teleostei</taxon>
        <taxon>Neoteleostei</taxon>
        <taxon>Acanthomorphata</taxon>
        <taxon>Syngnathiaria</taxon>
        <taxon>Syngnathiformes</taxon>
        <taxon>Syngnathoidei</taxon>
        <taxon>Syngnathidae</taxon>
        <taxon>Hippocampus</taxon>
    </lineage>
</organism>
<dbReference type="GO" id="GO:0051764">
    <property type="term" value="P:actin crosslink formation"/>
    <property type="evidence" value="ECO:0007669"/>
    <property type="project" value="TreeGrafter"/>
</dbReference>
<dbReference type="Pfam" id="PF08397">
    <property type="entry name" value="IMD"/>
    <property type="match status" value="1"/>
</dbReference>
<accession>A0A3Q3DLS1</accession>
<dbReference type="InterPro" id="IPR013606">
    <property type="entry name" value="I-BAR_dom"/>
</dbReference>
<evidence type="ECO:0000313" key="3">
    <source>
        <dbReference type="Proteomes" id="UP000264820"/>
    </source>
</evidence>
<dbReference type="GO" id="GO:0007009">
    <property type="term" value="P:plasma membrane organization"/>
    <property type="evidence" value="ECO:0007669"/>
    <property type="project" value="InterPro"/>
</dbReference>
<dbReference type="Ensembl" id="ENSHCOT00000023215.1">
    <property type="protein sequence ID" value="ENSHCOP00000015325.1"/>
    <property type="gene ID" value="ENSHCOG00000018920.1"/>
</dbReference>
<dbReference type="OMA" id="VHRRIQI"/>
<feature type="domain" description="IMD" evidence="1">
    <location>
        <begin position="1"/>
        <end position="151"/>
    </location>
</feature>